<evidence type="ECO:0000313" key="8">
    <source>
        <dbReference type="EMBL" id="CAH0365425.1"/>
    </source>
</evidence>
<dbReference type="InterPro" id="IPR027443">
    <property type="entry name" value="IPNS-like_sf"/>
</dbReference>
<dbReference type="PANTHER" id="PTHR10869:SF246">
    <property type="entry name" value="TRANSMEMBRANE PROLYL 4-HYDROXYLASE"/>
    <property type="match status" value="1"/>
</dbReference>
<sequence>MLRCAALLATAQALSTTTLTPPRLAATEKQVVACVDRVQRALDAAVDAPRASASIDPIDVADLATANGRERLAEDLRKRHHAILRVDDAGACQALQDAALSLTEDEARLQIIGGATPVSQDRPTEFVGVFGGTENRFVEVRYGHNNEALPTTIQPELPELNQARRCLGSLGRLLCVATLDDRANLADDVACDSGGNREEASTTAHRLCAYAPSNVTAFGAHTDTSFFTLVPFARVPGLEVLDPSLQRWVCPEADTPSKGEGHLVLAMPGEFLEVASHGSFQASVHRVRGGSEKRVSTPLLVRADLREPWDGLEASSVWRALQKCTSAEALKELAPCINSRKRYVAPVRTLAEAQSFYGMLCAGSEVLSVSPLVVKMPGFASHDECAILLNLSDDAQRSTIDNEQVTTSHRTSRTKWLDDDEVPARLSERAAVVSELPVSNAERWQLAQYGENCEYKLHVDTVPEFNDLAPGGRFSTLLLYLDEPAEGGTTDFPDLGLRIKPETGTALYFRNVREPVSDPFSLETHESSAHAGAPVVRGAKHIATRWVHPVPYPDGLS</sequence>
<keyword evidence="6" id="KW-0408">Iron</keyword>
<evidence type="ECO:0000256" key="3">
    <source>
        <dbReference type="ARBA" id="ARBA00022729"/>
    </source>
</evidence>
<dbReference type="Proteomes" id="UP000789595">
    <property type="component" value="Unassembled WGS sequence"/>
</dbReference>
<keyword evidence="2" id="KW-0479">Metal-binding</keyword>
<keyword evidence="9" id="KW-1185">Reference proteome</keyword>
<evidence type="ECO:0000256" key="2">
    <source>
        <dbReference type="ARBA" id="ARBA00022723"/>
    </source>
</evidence>
<dbReference type="SUPFAM" id="SSF51197">
    <property type="entry name" value="Clavaminate synthase-like"/>
    <property type="match status" value="1"/>
</dbReference>
<dbReference type="Gene3D" id="2.60.120.330">
    <property type="entry name" value="B-lactam Antibiotic, Isopenicillin N Synthase, Chain"/>
    <property type="match status" value="1"/>
</dbReference>
<dbReference type="PROSITE" id="PS51471">
    <property type="entry name" value="FE2OG_OXY"/>
    <property type="match status" value="1"/>
</dbReference>
<comment type="caution">
    <text evidence="8">The sequence shown here is derived from an EMBL/GenBank/DDBJ whole genome shotgun (WGS) entry which is preliminary data.</text>
</comment>
<organism evidence="8 9">
    <name type="scientific">Pelagomonas calceolata</name>
    <dbReference type="NCBI Taxonomy" id="35677"/>
    <lineage>
        <taxon>Eukaryota</taxon>
        <taxon>Sar</taxon>
        <taxon>Stramenopiles</taxon>
        <taxon>Ochrophyta</taxon>
        <taxon>Pelagophyceae</taxon>
        <taxon>Pelagomonadales</taxon>
        <taxon>Pelagomonadaceae</taxon>
        <taxon>Pelagomonas</taxon>
    </lineage>
</organism>
<evidence type="ECO:0000313" key="9">
    <source>
        <dbReference type="Proteomes" id="UP000789595"/>
    </source>
</evidence>
<dbReference type="InterPro" id="IPR005123">
    <property type="entry name" value="Oxoglu/Fe-dep_dioxygenase_dom"/>
</dbReference>
<comment type="cofactor">
    <cofactor evidence="1">
        <name>L-ascorbate</name>
        <dbReference type="ChEBI" id="CHEBI:38290"/>
    </cofactor>
</comment>
<protein>
    <recommendedName>
        <fullName evidence="7">Fe2OG dioxygenase domain-containing protein</fullName>
    </recommendedName>
</protein>
<evidence type="ECO:0000256" key="1">
    <source>
        <dbReference type="ARBA" id="ARBA00001961"/>
    </source>
</evidence>
<evidence type="ECO:0000256" key="5">
    <source>
        <dbReference type="ARBA" id="ARBA00023002"/>
    </source>
</evidence>
<dbReference type="InterPro" id="IPR044861">
    <property type="entry name" value="IPNS-like_FE2OG_OXY"/>
</dbReference>
<dbReference type="PANTHER" id="PTHR10869">
    <property type="entry name" value="PROLYL 4-HYDROXYLASE ALPHA SUBUNIT"/>
    <property type="match status" value="1"/>
</dbReference>
<dbReference type="Pfam" id="PF03171">
    <property type="entry name" value="2OG-FeII_Oxy"/>
    <property type="match status" value="1"/>
</dbReference>
<evidence type="ECO:0000259" key="7">
    <source>
        <dbReference type="PROSITE" id="PS51471"/>
    </source>
</evidence>
<dbReference type="GO" id="GO:0005506">
    <property type="term" value="F:iron ion binding"/>
    <property type="evidence" value="ECO:0007669"/>
    <property type="project" value="InterPro"/>
</dbReference>
<dbReference type="GO" id="GO:0005783">
    <property type="term" value="C:endoplasmic reticulum"/>
    <property type="evidence" value="ECO:0007669"/>
    <property type="project" value="TreeGrafter"/>
</dbReference>
<keyword evidence="3" id="KW-0732">Signal</keyword>
<dbReference type="EMBL" id="CAKKNE010000001">
    <property type="protein sequence ID" value="CAH0365425.1"/>
    <property type="molecule type" value="Genomic_DNA"/>
</dbReference>
<gene>
    <name evidence="8" type="ORF">PECAL_1P18650</name>
</gene>
<evidence type="ECO:0000256" key="6">
    <source>
        <dbReference type="ARBA" id="ARBA00023004"/>
    </source>
</evidence>
<dbReference type="GO" id="GO:0004656">
    <property type="term" value="F:procollagen-proline 4-dioxygenase activity"/>
    <property type="evidence" value="ECO:0007669"/>
    <property type="project" value="TreeGrafter"/>
</dbReference>
<dbReference type="InterPro" id="IPR006620">
    <property type="entry name" value="Pro_4_hyd_alph"/>
</dbReference>
<name>A0A8J2WU03_9STRA</name>
<dbReference type="InterPro" id="IPR045054">
    <property type="entry name" value="P4HA-like"/>
</dbReference>
<dbReference type="Gene3D" id="2.60.120.620">
    <property type="entry name" value="q2cbj1_9rhob like domain"/>
    <property type="match status" value="1"/>
</dbReference>
<dbReference type="AlphaFoldDB" id="A0A8J2WU03"/>
<dbReference type="InterPro" id="IPR044862">
    <property type="entry name" value="Pro_4_hyd_alph_FE2OG_OXY"/>
</dbReference>
<feature type="domain" description="Fe2OG dioxygenase" evidence="7">
    <location>
        <begin position="440"/>
        <end position="549"/>
    </location>
</feature>
<reference evidence="8" key="1">
    <citation type="submission" date="2021-11" db="EMBL/GenBank/DDBJ databases">
        <authorList>
            <consortium name="Genoscope - CEA"/>
            <person name="William W."/>
        </authorList>
    </citation>
    <scope>NUCLEOTIDE SEQUENCE</scope>
</reference>
<dbReference type="GO" id="GO:0031418">
    <property type="term" value="F:L-ascorbic acid binding"/>
    <property type="evidence" value="ECO:0007669"/>
    <property type="project" value="InterPro"/>
</dbReference>
<evidence type="ECO:0000256" key="4">
    <source>
        <dbReference type="ARBA" id="ARBA00022964"/>
    </source>
</evidence>
<proteinExistence type="predicted"/>
<dbReference type="SMART" id="SM00702">
    <property type="entry name" value="P4Hc"/>
    <property type="match status" value="1"/>
</dbReference>
<accession>A0A8J2WU03</accession>
<dbReference type="OrthoDB" id="420380at2759"/>
<keyword evidence="5" id="KW-0560">Oxidoreductase</keyword>
<dbReference type="Pfam" id="PF13640">
    <property type="entry name" value="2OG-FeII_Oxy_3"/>
    <property type="match status" value="1"/>
</dbReference>
<keyword evidence="4" id="KW-0223">Dioxygenase</keyword>